<comment type="similarity">
    <text evidence="8">Belongs to the TDD superfamily. DTWD1 family.</text>
</comment>
<protein>
    <recommendedName>
        <fullName evidence="9">tRNA-uridine aminocarboxypropyltransferase 1</fullName>
        <ecNumber evidence="2">2.5.1.25</ecNumber>
    </recommendedName>
    <alternativeName>
        <fullName evidence="10">DTW domain-containing protein 1</fullName>
    </alternativeName>
</protein>
<dbReference type="InterPro" id="IPR005636">
    <property type="entry name" value="DTW"/>
</dbReference>
<evidence type="ECO:0000259" key="12">
    <source>
        <dbReference type="SMART" id="SM01144"/>
    </source>
</evidence>
<evidence type="ECO:0000256" key="8">
    <source>
        <dbReference type="ARBA" id="ARBA00038290"/>
    </source>
</evidence>
<dbReference type="InterPro" id="IPR051521">
    <property type="entry name" value="tRNA_Mod/Golgi_Maint"/>
</dbReference>
<dbReference type="Proteomes" id="UP001164746">
    <property type="component" value="Chromosome 5"/>
</dbReference>
<dbReference type="PANTHER" id="PTHR15627">
    <property type="entry name" value="NATURAL KILLER CELL-SPECIFIC ANTIGEN KLIP1"/>
    <property type="match status" value="1"/>
</dbReference>
<name>A0ABY7EA75_MYAAR</name>
<dbReference type="SMART" id="SM01144">
    <property type="entry name" value="DTW"/>
    <property type="match status" value="1"/>
</dbReference>
<feature type="domain" description="DTW" evidence="12">
    <location>
        <begin position="33"/>
        <end position="290"/>
    </location>
</feature>
<dbReference type="EMBL" id="CP111016">
    <property type="protein sequence ID" value="WAR05648.1"/>
    <property type="molecule type" value="Genomic_DNA"/>
</dbReference>
<evidence type="ECO:0000256" key="4">
    <source>
        <dbReference type="ARBA" id="ARBA00022691"/>
    </source>
</evidence>
<dbReference type="EC" id="2.5.1.25" evidence="2"/>
<comment type="subcellular location">
    <subcellularLocation>
        <location evidence="1">Nucleus</location>
    </subcellularLocation>
</comment>
<dbReference type="PANTHER" id="PTHR15627:SF8">
    <property type="entry name" value="TRNA-URIDINE AMINOCARBOXYPROPYLTRANSFERASE 1"/>
    <property type="match status" value="1"/>
</dbReference>
<comment type="catalytic activity">
    <reaction evidence="11">
        <text>a uridine in tRNA + S-adenosyl-L-methionine = a 3-[(3S)-3-amino-3-carboxypropyl]uridine in tRNA + S-methyl-5'-thioadenosine + H(+)</text>
        <dbReference type="Rhea" id="RHEA:62432"/>
        <dbReference type="Rhea" id="RHEA-COMP:13339"/>
        <dbReference type="Rhea" id="RHEA-COMP:16092"/>
        <dbReference type="ChEBI" id="CHEBI:15378"/>
        <dbReference type="ChEBI" id="CHEBI:17509"/>
        <dbReference type="ChEBI" id="CHEBI:59789"/>
        <dbReference type="ChEBI" id="CHEBI:65315"/>
        <dbReference type="ChEBI" id="CHEBI:82930"/>
        <dbReference type="EC" id="2.5.1.25"/>
    </reaction>
</comment>
<keyword evidence="4" id="KW-0949">S-adenosyl-L-methionine</keyword>
<evidence type="ECO:0000256" key="11">
    <source>
        <dbReference type="ARBA" id="ARBA00048718"/>
    </source>
</evidence>
<evidence type="ECO:0000256" key="1">
    <source>
        <dbReference type="ARBA" id="ARBA00004123"/>
    </source>
</evidence>
<evidence type="ECO:0000256" key="5">
    <source>
        <dbReference type="ARBA" id="ARBA00022694"/>
    </source>
</evidence>
<reference evidence="13" key="1">
    <citation type="submission" date="2022-11" db="EMBL/GenBank/DDBJ databases">
        <title>Centuries of genome instability and evolution in soft-shell clam transmissible cancer (bioRxiv).</title>
        <authorList>
            <person name="Hart S.F.M."/>
            <person name="Yonemitsu M.A."/>
            <person name="Giersch R.M."/>
            <person name="Beal B.F."/>
            <person name="Arriagada G."/>
            <person name="Davis B.W."/>
            <person name="Ostrander E.A."/>
            <person name="Goff S.P."/>
            <person name="Metzger M.J."/>
        </authorList>
    </citation>
    <scope>NUCLEOTIDE SEQUENCE</scope>
    <source>
        <strain evidence="13">MELC-2E11</strain>
        <tissue evidence="13">Siphon/mantle</tissue>
    </source>
</reference>
<organism evidence="13 14">
    <name type="scientific">Mya arenaria</name>
    <name type="common">Soft-shell clam</name>
    <dbReference type="NCBI Taxonomy" id="6604"/>
    <lineage>
        <taxon>Eukaryota</taxon>
        <taxon>Metazoa</taxon>
        <taxon>Spiralia</taxon>
        <taxon>Lophotrochozoa</taxon>
        <taxon>Mollusca</taxon>
        <taxon>Bivalvia</taxon>
        <taxon>Autobranchia</taxon>
        <taxon>Heteroconchia</taxon>
        <taxon>Euheterodonta</taxon>
        <taxon>Imparidentia</taxon>
        <taxon>Neoheterodontei</taxon>
        <taxon>Myida</taxon>
        <taxon>Myoidea</taxon>
        <taxon>Myidae</taxon>
        <taxon>Mya</taxon>
    </lineage>
</organism>
<evidence type="ECO:0000256" key="2">
    <source>
        <dbReference type="ARBA" id="ARBA00012386"/>
    </source>
</evidence>
<evidence type="ECO:0000256" key="7">
    <source>
        <dbReference type="ARBA" id="ARBA00037050"/>
    </source>
</evidence>
<keyword evidence="6" id="KW-0539">Nucleus</keyword>
<comment type="function">
    <text evidence="7">Catalyzes the formation of 3-(3-amino-3-carboxypropyl)uridine (acp3U) at position 20 in the D-loop of several cytoplasmic tRNAs (acp3U(20)).</text>
</comment>
<keyword evidence="5" id="KW-0819">tRNA processing</keyword>
<evidence type="ECO:0000256" key="3">
    <source>
        <dbReference type="ARBA" id="ARBA00022679"/>
    </source>
</evidence>
<sequence length="305" mass="34818">MEAEPFPELKIKPADFLNKLDGRSKCSKCDRSRKFYCYTCYLPVPEIKGRVPKVKLPIKVDIIKHPSEVDGKSTAVHAGVLAPDDVTIYTYPCIPDYDKDKVVVVFPCETSVSVDQLVRRDTNNPSKCESGLKRAAPSNDEQTDLIPNKIAKVDYVGNDEKRCSNGKPENTASGNGLCQNATSSVESDAQKANCLIERVVFIDSTWNQCKSICNDERLKGLQCVELKSEKTKFWRHQKNNPATYLSTIEAIYYFMREFHQQFVDQAYTAQYDNLLFFFNFMYKKIRNLYDGGDNLKAYKSEQFLI</sequence>
<keyword evidence="3" id="KW-0808">Transferase</keyword>
<evidence type="ECO:0000256" key="6">
    <source>
        <dbReference type="ARBA" id="ARBA00023242"/>
    </source>
</evidence>
<keyword evidence="14" id="KW-1185">Reference proteome</keyword>
<dbReference type="Pfam" id="PF03942">
    <property type="entry name" value="DTW"/>
    <property type="match status" value="1"/>
</dbReference>
<accession>A0ABY7EA75</accession>
<evidence type="ECO:0000313" key="14">
    <source>
        <dbReference type="Proteomes" id="UP001164746"/>
    </source>
</evidence>
<proteinExistence type="inferred from homology"/>
<evidence type="ECO:0000256" key="9">
    <source>
        <dbReference type="ARBA" id="ARBA00039242"/>
    </source>
</evidence>
<evidence type="ECO:0000256" key="10">
    <source>
        <dbReference type="ARBA" id="ARBA00042508"/>
    </source>
</evidence>
<gene>
    <name evidence="13" type="ORF">MAR_021017</name>
</gene>
<evidence type="ECO:0000313" key="13">
    <source>
        <dbReference type="EMBL" id="WAR05648.1"/>
    </source>
</evidence>